<dbReference type="InterPro" id="IPR050204">
    <property type="entry name" value="AraC_XylS_family_regulators"/>
</dbReference>
<dbReference type="EMBL" id="JBHSRJ010000004">
    <property type="protein sequence ID" value="MFC6044266.1"/>
    <property type="molecule type" value="Genomic_DNA"/>
</dbReference>
<evidence type="ECO:0000259" key="4">
    <source>
        <dbReference type="PROSITE" id="PS01124"/>
    </source>
</evidence>
<dbReference type="Pfam" id="PF12833">
    <property type="entry name" value="HTH_18"/>
    <property type="match status" value="1"/>
</dbReference>
<dbReference type="InterPro" id="IPR018060">
    <property type="entry name" value="HTH_AraC"/>
</dbReference>
<dbReference type="PANTHER" id="PTHR46796:SF15">
    <property type="entry name" value="BLL1074 PROTEIN"/>
    <property type="match status" value="1"/>
</dbReference>
<keyword evidence="2" id="KW-0238">DNA-binding</keyword>
<accession>A0ABW1LJZ9</accession>
<protein>
    <submittedName>
        <fullName evidence="5">Helix-turn-helix domain-containing protein</fullName>
    </submittedName>
</protein>
<proteinExistence type="predicted"/>
<sequence length="262" mass="28138">MAPVAPALAPYVASLTAYDVDLGAPGVHRGLPSTTLTLVLPVGDPLDVGWRGVPSSRETRWSSVSGLHARPAEIHHDGHQRGVQLGLTPIGARALLGLPAAELSGEMLELAEVAPRLRHLPERLAECPADLRATLVARALLAELAHRGAPAARAEVGRALAGLTRGATVQQVADDVGYSRRHLATLVRRECGLTPQEVRRVGRFERSRAQLGRRPLAAVAHDCGYADQAHLSREWVDLAGCPPTTWLREEFPFLQDLGRAEP</sequence>
<evidence type="ECO:0000256" key="2">
    <source>
        <dbReference type="ARBA" id="ARBA00023125"/>
    </source>
</evidence>
<evidence type="ECO:0000256" key="1">
    <source>
        <dbReference type="ARBA" id="ARBA00023015"/>
    </source>
</evidence>
<comment type="caution">
    <text evidence="5">The sequence shown here is derived from an EMBL/GenBank/DDBJ whole genome shotgun (WGS) entry which is preliminary data.</text>
</comment>
<dbReference type="Proteomes" id="UP001596135">
    <property type="component" value="Unassembled WGS sequence"/>
</dbReference>
<keyword evidence="6" id="KW-1185">Reference proteome</keyword>
<organism evidence="5 6">
    <name type="scientific">Nocardioides hankookensis</name>
    <dbReference type="NCBI Taxonomy" id="443157"/>
    <lineage>
        <taxon>Bacteria</taxon>
        <taxon>Bacillati</taxon>
        <taxon>Actinomycetota</taxon>
        <taxon>Actinomycetes</taxon>
        <taxon>Propionibacteriales</taxon>
        <taxon>Nocardioidaceae</taxon>
        <taxon>Nocardioides</taxon>
    </lineage>
</organism>
<keyword evidence="1" id="KW-0805">Transcription regulation</keyword>
<evidence type="ECO:0000313" key="5">
    <source>
        <dbReference type="EMBL" id="MFC6044266.1"/>
    </source>
</evidence>
<feature type="domain" description="HTH araC/xylS-type" evidence="4">
    <location>
        <begin position="163"/>
        <end position="249"/>
    </location>
</feature>
<dbReference type="SMART" id="SM00342">
    <property type="entry name" value="HTH_ARAC"/>
    <property type="match status" value="1"/>
</dbReference>
<reference evidence="6" key="1">
    <citation type="journal article" date="2019" name="Int. J. Syst. Evol. Microbiol.">
        <title>The Global Catalogue of Microorganisms (GCM) 10K type strain sequencing project: providing services to taxonomists for standard genome sequencing and annotation.</title>
        <authorList>
            <consortium name="The Broad Institute Genomics Platform"/>
            <consortium name="The Broad Institute Genome Sequencing Center for Infectious Disease"/>
            <person name="Wu L."/>
            <person name="Ma J."/>
        </authorList>
    </citation>
    <scope>NUCLEOTIDE SEQUENCE [LARGE SCALE GENOMIC DNA]</scope>
    <source>
        <strain evidence="6">CCUG 54522</strain>
    </source>
</reference>
<dbReference type="RefSeq" id="WP_379155318.1">
    <property type="nucleotide sequence ID" value="NZ_JBHSRJ010000004.1"/>
</dbReference>
<keyword evidence="3" id="KW-0804">Transcription</keyword>
<dbReference type="Gene3D" id="1.10.10.60">
    <property type="entry name" value="Homeodomain-like"/>
    <property type="match status" value="1"/>
</dbReference>
<dbReference type="PANTHER" id="PTHR46796">
    <property type="entry name" value="HTH-TYPE TRANSCRIPTIONAL ACTIVATOR RHAS-RELATED"/>
    <property type="match status" value="1"/>
</dbReference>
<dbReference type="PROSITE" id="PS01124">
    <property type="entry name" value="HTH_ARAC_FAMILY_2"/>
    <property type="match status" value="1"/>
</dbReference>
<evidence type="ECO:0000313" key="6">
    <source>
        <dbReference type="Proteomes" id="UP001596135"/>
    </source>
</evidence>
<gene>
    <name evidence="5" type="ORF">ACFPYL_14325</name>
</gene>
<evidence type="ECO:0000256" key="3">
    <source>
        <dbReference type="ARBA" id="ARBA00023163"/>
    </source>
</evidence>
<name>A0ABW1LJZ9_9ACTN</name>